<evidence type="ECO:0000256" key="3">
    <source>
        <dbReference type="ARBA" id="ARBA00022729"/>
    </source>
</evidence>
<evidence type="ECO:0000313" key="8">
    <source>
        <dbReference type="EMBL" id="BBH02105.1"/>
    </source>
</evidence>
<keyword evidence="7" id="KW-0325">Glycoprotein</keyword>
<accession>A0A4Y1RDM4</accession>
<keyword evidence="3" id="KW-0732">Signal</keyword>
<organism evidence="8">
    <name type="scientific">Prunus dulcis</name>
    <name type="common">Almond</name>
    <name type="synonym">Amygdalus dulcis</name>
    <dbReference type="NCBI Taxonomy" id="3755"/>
    <lineage>
        <taxon>Eukaryota</taxon>
        <taxon>Viridiplantae</taxon>
        <taxon>Streptophyta</taxon>
        <taxon>Embryophyta</taxon>
        <taxon>Tracheophyta</taxon>
        <taxon>Spermatophyta</taxon>
        <taxon>Magnoliopsida</taxon>
        <taxon>eudicotyledons</taxon>
        <taxon>Gunneridae</taxon>
        <taxon>Pentapetalae</taxon>
        <taxon>rosids</taxon>
        <taxon>fabids</taxon>
        <taxon>Rosales</taxon>
        <taxon>Rosaceae</taxon>
        <taxon>Amygdaloideae</taxon>
        <taxon>Amygdaleae</taxon>
        <taxon>Prunus</taxon>
    </lineage>
</organism>
<dbReference type="GO" id="GO:0016020">
    <property type="term" value="C:membrane"/>
    <property type="evidence" value="ECO:0007669"/>
    <property type="project" value="UniProtKB-SubCell"/>
</dbReference>
<gene>
    <name evidence="8" type="ORF">Prudu_012571</name>
</gene>
<reference evidence="8" key="1">
    <citation type="journal article" date="2019" name="Science">
        <title>Mutation of a bHLH transcription factor allowed almond domestication.</title>
        <authorList>
            <person name="Sanchez-Perez R."/>
            <person name="Pavan S."/>
            <person name="Mazzeo R."/>
            <person name="Moldovan C."/>
            <person name="Aiese Cigliano R."/>
            <person name="Del Cueto J."/>
            <person name="Ricciardi F."/>
            <person name="Lotti C."/>
            <person name="Ricciardi L."/>
            <person name="Dicenta F."/>
            <person name="Lopez-Marques R.L."/>
            <person name="Lindberg Moller B."/>
        </authorList>
    </citation>
    <scope>NUCLEOTIDE SEQUENCE</scope>
</reference>
<dbReference type="InterPro" id="IPR046956">
    <property type="entry name" value="RLP23-like"/>
</dbReference>
<evidence type="ECO:0000256" key="2">
    <source>
        <dbReference type="ARBA" id="ARBA00022692"/>
    </source>
</evidence>
<keyword evidence="2" id="KW-0812">Transmembrane</keyword>
<evidence type="ECO:0000256" key="4">
    <source>
        <dbReference type="ARBA" id="ARBA00022989"/>
    </source>
</evidence>
<keyword evidence="5" id="KW-0472">Membrane</keyword>
<evidence type="ECO:0000256" key="5">
    <source>
        <dbReference type="ARBA" id="ARBA00023136"/>
    </source>
</evidence>
<dbReference type="SUPFAM" id="SSF52058">
    <property type="entry name" value="L domain-like"/>
    <property type="match status" value="1"/>
</dbReference>
<dbReference type="EMBL" id="AP019300">
    <property type="protein sequence ID" value="BBH02105.1"/>
    <property type="molecule type" value="Genomic_DNA"/>
</dbReference>
<evidence type="ECO:0000256" key="7">
    <source>
        <dbReference type="ARBA" id="ARBA00023180"/>
    </source>
</evidence>
<dbReference type="InterPro" id="IPR032675">
    <property type="entry name" value="LRR_dom_sf"/>
</dbReference>
<dbReference type="PANTHER" id="PTHR48061:SF46">
    <property type="entry name" value="LEUCINE-RICH REPEAT-CONTAINING N-TERMINAL PLANT-TYPE DOMAIN-CONTAINING PROTEIN"/>
    <property type="match status" value="1"/>
</dbReference>
<protein>
    <submittedName>
        <fullName evidence="8">Uncharacterized protein</fullName>
    </submittedName>
</protein>
<dbReference type="PRINTS" id="PR00019">
    <property type="entry name" value="LEURICHRPT"/>
</dbReference>
<comment type="subcellular location">
    <subcellularLocation>
        <location evidence="1">Membrane</location>
        <topology evidence="1">Single-pass type I membrane protein</topology>
    </subcellularLocation>
</comment>
<name>A0A4Y1RDM4_PRUDU</name>
<evidence type="ECO:0000256" key="6">
    <source>
        <dbReference type="ARBA" id="ARBA00023170"/>
    </source>
</evidence>
<keyword evidence="6" id="KW-0675">Receptor</keyword>
<dbReference type="Pfam" id="PF00560">
    <property type="entry name" value="LRR_1"/>
    <property type="match status" value="3"/>
</dbReference>
<dbReference type="Gene3D" id="3.80.10.10">
    <property type="entry name" value="Ribonuclease Inhibitor"/>
    <property type="match status" value="1"/>
</dbReference>
<dbReference type="AlphaFoldDB" id="A0A4Y1RDM4"/>
<keyword evidence="4" id="KW-1133">Transmembrane helix</keyword>
<sequence>MIKTISIQHNYTTFNTQSQEVSHACFLALPTLPLIYVLESFSQLFDWHCRTSSLEKNSIILTFATIELPIPPPSTYFFSISNNQFTREMPPAICSLSILQILDLSNNNLSGNFSKSFSILDQWKNKFHGVIPKAFSMGNVLRNLDLNGYHLEWPLPSSLLTCRELEVLDLENNKIHDTFPN</sequence>
<dbReference type="InterPro" id="IPR001611">
    <property type="entry name" value="Leu-rich_rpt"/>
</dbReference>
<evidence type="ECO:0000256" key="1">
    <source>
        <dbReference type="ARBA" id="ARBA00004479"/>
    </source>
</evidence>
<proteinExistence type="predicted"/>
<dbReference type="PANTHER" id="PTHR48061">
    <property type="entry name" value="LEUCINE-RICH REPEAT RECEPTOR PROTEIN KINASE EMS1-LIKE-RELATED"/>
    <property type="match status" value="1"/>
</dbReference>